<gene>
    <name evidence="1" type="ORF">HUJ06_029983</name>
</gene>
<keyword evidence="2" id="KW-1185">Reference proteome</keyword>
<dbReference type="EMBL" id="DUZY01000002">
    <property type="protein sequence ID" value="DAD28514.1"/>
    <property type="molecule type" value="Genomic_DNA"/>
</dbReference>
<organism evidence="1 2">
    <name type="scientific">Nelumbo nucifera</name>
    <name type="common">Sacred lotus</name>
    <dbReference type="NCBI Taxonomy" id="4432"/>
    <lineage>
        <taxon>Eukaryota</taxon>
        <taxon>Viridiplantae</taxon>
        <taxon>Streptophyta</taxon>
        <taxon>Embryophyta</taxon>
        <taxon>Tracheophyta</taxon>
        <taxon>Spermatophyta</taxon>
        <taxon>Magnoliopsida</taxon>
        <taxon>Proteales</taxon>
        <taxon>Nelumbonaceae</taxon>
        <taxon>Nelumbo</taxon>
    </lineage>
</organism>
<comment type="caution">
    <text evidence="1">The sequence shown here is derived from an EMBL/GenBank/DDBJ whole genome shotgun (WGS) entry which is preliminary data.</text>
</comment>
<dbReference type="AlphaFoldDB" id="A0A822Y3L3"/>
<evidence type="ECO:0000313" key="2">
    <source>
        <dbReference type="Proteomes" id="UP000607653"/>
    </source>
</evidence>
<accession>A0A822Y3L3</accession>
<name>A0A822Y3L3_NELNU</name>
<protein>
    <submittedName>
        <fullName evidence="1">Uncharacterized protein</fullName>
    </submittedName>
</protein>
<sequence>MFSKHANLSNDQSKGVVVAIFNIVFQISMD</sequence>
<proteinExistence type="predicted"/>
<dbReference type="Proteomes" id="UP000607653">
    <property type="component" value="Unassembled WGS sequence"/>
</dbReference>
<reference evidence="1 2" key="1">
    <citation type="journal article" date="2020" name="Mol. Biol. Evol.">
        <title>Distinct Expression and Methylation Patterns for Genes with Different Fates following a Single Whole-Genome Duplication in Flowering Plants.</title>
        <authorList>
            <person name="Shi T."/>
            <person name="Rahmani R.S."/>
            <person name="Gugger P.F."/>
            <person name="Wang M."/>
            <person name="Li H."/>
            <person name="Zhang Y."/>
            <person name="Li Z."/>
            <person name="Wang Q."/>
            <person name="Van de Peer Y."/>
            <person name="Marchal K."/>
            <person name="Chen J."/>
        </authorList>
    </citation>
    <scope>NUCLEOTIDE SEQUENCE [LARGE SCALE GENOMIC DNA]</scope>
    <source>
        <tissue evidence="1">Leaf</tissue>
    </source>
</reference>
<evidence type="ECO:0000313" key="1">
    <source>
        <dbReference type="EMBL" id="DAD28514.1"/>
    </source>
</evidence>